<name>A0A8J5EPC6_ZINOF</name>
<keyword evidence="5" id="KW-0472">Membrane</keyword>
<dbReference type="GO" id="GO:0003677">
    <property type="term" value="F:DNA binding"/>
    <property type="evidence" value="ECO:0007669"/>
    <property type="project" value="UniProtKB-KW"/>
</dbReference>
<keyword evidence="8" id="KW-1185">Reference proteome</keyword>
<dbReference type="EMBL" id="JACMSC010000021">
    <property type="protein sequence ID" value="KAG6471225.1"/>
    <property type="molecule type" value="Genomic_DNA"/>
</dbReference>
<dbReference type="PANTHER" id="PTHR33868">
    <property type="entry name" value="EXPRESSED PROTEIN"/>
    <property type="match status" value="1"/>
</dbReference>
<feature type="transmembrane region" description="Helical" evidence="5">
    <location>
        <begin position="418"/>
        <end position="443"/>
    </location>
</feature>
<reference evidence="7 8" key="1">
    <citation type="submission" date="2020-08" db="EMBL/GenBank/DDBJ databases">
        <title>Plant Genome Project.</title>
        <authorList>
            <person name="Zhang R.-G."/>
        </authorList>
    </citation>
    <scope>NUCLEOTIDE SEQUENCE [LARGE SCALE GENOMIC DNA]</scope>
    <source>
        <tissue evidence="7">Rhizome</tissue>
    </source>
</reference>
<keyword evidence="1" id="KW-0805">Transcription regulation</keyword>
<gene>
    <name evidence="7" type="ORF">ZIOFF_072326</name>
</gene>
<evidence type="ECO:0000256" key="3">
    <source>
        <dbReference type="ARBA" id="ARBA00023163"/>
    </source>
</evidence>
<dbReference type="Pfam" id="PF02042">
    <property type="entry name" value="RWP-RK"/>
    <property type="match status" value="1"/>
</dbReference>
<evidence type="ECO:0000313" key="8">
    <source>
        <dbReference type="Proteomes" id="UP000734854"/>
    </source>
</evidence>
<evidence type="ECO:0000259" key="6">
    <source>
        <dbReference type="PROSITE" id="PS51519"/>
    </source>
</evidence>
<evidence type="ECO:0000256" key="5">
    <source>
        <dbReference type="SAM" id="Phobius"/>
    </source>
</evidence>
<protein>
    <recommendedName>
        <fullName evidence="6">RWP-RK domain-containing protein</fullName>
    </recommendedName>
</protein>
<sequence>MAAAEVRTAWQRAANRCLVQEDAKRAPKLACCPSSTPQNDSGSGSTTTVQDYFIPNIIPNRNSMNSILSPETKWWLQMQPNLGYHKDFICKQLSSLEDEVKSDMDAVLTNGDSLPNDSSNFVATKEDSFLKSPEIVSSVFMTQDAERKVKEMNTKSYSEHSLKIKRATEGCLHKEELLSQTADPFSLKRPEKTSLDLESPWSGTTKSEPWWRIADKDELSLLVSQKSSQHIENCDLPKPSQTVHVPMGKLDAGICGANEYSDNTSSCGFDDKFFYSGVNMLHQSEKLYRQDSIQFFQAQGHLKRKPPTDQTFKNDLSRSNLLDALRHSQTRARKAEMEAQKAHDEKEHIIKLLFRQASHLFAYRQWLQMLQWQNLFLQRQLKDHPISTSVPNFPVLPQLPLKGKHREGRKKQCKICKLALALAVGLGLAGAGLLLGWTIDANLSRGGEQSRAKEKMSRMMERLRIFVAKEPIIATSLFFGGLGLFLPAVVRPILDSFEMAEPVEQPALDDVCGCRDTLLPLPEASVTQYGGTIDDRHPFSLQFLDDNLDLDTLSWLNYYDCAVESIISDTVVLPLNQSDPKEEGAGGVAVVVQKRAQNCSSERTSTSRLSEMGMEEMSEYFSMPITKAAKEMKVGLTLLKKRCRELGIARWPHRKMKSLDSLIINELGRSSMNIEGTSVGRELERLQQQRKLMVENPEMELNERTKRLRQACFKANYKKRRLIAHPLN</sequence>
<keyword evidence="5" id="KW-0812">Transmembrane</keyword>
<comment type="caution">
    <text evidence="7">The sequence shown here is derived from an EMBL/GenBank/DDBJ whole genome shotgun (WGS) entry which is preliminary data.</text>
</comment>
<organism evidence="7 8">
    <name type="scientific">Zingiber officinale</name>
    <name type="common">Ginger</name>
    <name type="synonym">Amomum zingiber</name>
    <dbReference type="NCBI Taxonomy" id="94328"/>
    <lineage>
        <taxon>Eukaryota</taxon>
        <taxon>Viridiplantae</taxon>
        <taxon>Streptophyta</taxon>
        <taxon>Embryophyta</taxon>
        <taxon>Tracheophyta</taxon>
        <taxon>Spermatophyta</taxon>
        <taxon>Magnoliopsida</taxon>
        <taxon>Liliopsida</taxon>
        <taxon>Zingiberales</taxon>
        <taxon>Zingiberaceae</taxon>
        <taxon>Zingiber</taxon>
    </lineage>
</organism>
<feature type="domain" description="RWP-RK" evidence="6">
    <location>
        <begin position="596"/>
        <end position="680"/>
    </location>
</feature>
<dbReference type="InterPro" id="IPR003035">
    <property type="entry name" value="RWP-RK_dom"/>
</dbReference>
<keyword evidence="5" id="KW-1133">Transmembrane helix</keyword>
<dbReference type="PROSITE" id="PS51519">
    <property type="entry name" value="RWP_RK"/>
    <property type="match status" value="1"/>
</dbReference>
<evidence type="ECO:0000313" key="7">
    <source>
        <dbReference type="EMBL" id="KAG6471225.1"/>
    </source>
</evidence>
<evidence type="ECO:0000256" key="2">
    <source>
        <dbReference type="ARBA" id="ARBA00023125"/>
    </source>
</evidence>
<proteinExistence type="predicted"/>
<evidence type="ECO:0000256" key="4">
    <source>
        <dbReference type="ARBA" id="ARBA00023242"/>
    </source>
</evidence>
<keyword evidence="3" id="KW-0804">Transcription</keyword>
<keyword evidence="4" id="KW-0539">Nucleus</keyword>
<dbReference type="AlphaFoldDB" id="A0A8J5EPC6"/>
<dbReference type="PANTHER" id="PTHR33868:SF2">
    <property type="entry name" value="EXPRESSED PROTEIN"/>
    <property type="match status" value="1"/>
</dbReference>
<keyword evidence="2" id="KW-0238">DNA-binding</keyword>
<accession>A0A8J5EPC6</accession>
<evidence type="ECO:0000256" key="1">
    <source>
        <dbReference type="ARBA" id="ARBA00023015"/>
    </source>
</evidence>
<feature type="transmembrane region" description="Helical" evidence="5">
    <location>
        <begin position="463"/>
        <end position="486"/>
    </location>
</feature>
<dbReference type="Proteomes" id="UP000734854">
    <property type="component" value="Unassembled WGS sequence"/>
</dbReference>